<keyword evidence="1" id="KW-0472">Membrane</keyword>
<name>A0A4R7I4A7_9ACTN</name>
<keyword evidence="1" id="KW-1133">Transmembrane helix</keyword>
<accession>A0A4R7I4A7</accession>
<dbReference type="Proteomes" id="UP000294558">
    <property type="component" value="Unassembled WGS sequence"/>
</dbReference>
<evidence type="ECO:0000313" key="2">
    <source>
        <dbReference type="EMBL" id="TDT18335.1"/>
    </source>
</evidence>
<keyword evidence="1" id="KW-0812">Transmembrane</keyword>
<feature type="transmembrane region" description="Helical" evidence="1">
    <location>
        <begin position="39"/>
        <end position="57"/>
    </location>
</feature>
<proteinExistence type="predicted"/>
<keyword evidence="3" id="KW-1185">Reference proteome</keyword>
<comment type="caution">
    <text evidence="2">The sequence shown here is derived from an EMBL/GenBank/DDBJ whole genome shotgun (WGS) entry which is preliminary data.</text>
</comment>
<evidence type="ECO:0000313" key="3">
    <source>
        <dbReference type="Proteomes" id="UP000294558"/>
    </source>
</evidence>
<evidence type="ECO:0000256" key="1">
    <source>
        <dbReference type="SAM" id="Phobius"/>
    </source>
</evidence>
<gene>
    <name evidence="2" type="ORF">BDK89_3954</name>
</gene>
<reference evidence="2 3" key="1">
    <citation type="submission" date="2019-03" db="EMBL/GenBank/DDBJ databases">
        <title>Sequencing the genomes of 1000 actinobacteria strains.</title>
        <authorList>
            <person name="Klenk H.-P."/>
        </authorList>
    </citation>
    <scope>NUCLEOTIDE SEQUENCE [LARGE SCALE GENOMIC DNA]</scope>
    <source>
        <strain evidence="2 3">DSM 18936</strain>
    </source>
</reference>
<sequence>MLLVGMVLVGVLLIIAELRSLRRQPATETNTGRTTRGRFALIGGAFVLAGVGGLFAARNEPTEAQADVLWPIINKCDDDLAVEVVSSSGARSKFVVPSGGLGFVPLGNGDHVVVQSQVDRIAVTVPDSTDSALLEWTVSGLGCANLEPPFG</sequence>
<dbReference type="AlphaFoldDB" id="A0A4R7I4A7"/>
<dbReference type="EMBL" id="SOAU01000001">
    <property type="protein sequence ID" value="TDT18335.1"/>
    <property type="molecule type" value="Genomic_DNA"/>
</dbReference>
<organism evidence="2 3">
    <name type="scientific">Ilumatobacter fluminis</name>
    <dbReference type="NCBI Taxonomy" id="467091"/>
    <lineage>
        <taxon>Bacteria</taxon>
        <taxon>Bacillati</taxon>
        <taxon>Actinomycetota</taxon>
        <taxon>Acidimicrobiia</taxon>
        <taxon>Acidimicrobiales</taxon>
        <taxon>Ilumatobacteraceae</taxon>
        <taxon>Ilumatobacter</taxon>
    </lineage>
</organism>
<protein>
    <submittedName>
        <fullName evidence="2">Uncharacterized protein</fullName>
    </submittedName>
</protein>